<name>A0AB39CIG1_9BURK</name>
<evidence type="ECO:0000256" key="2">
    <source>
        <dbReference type="ARBA" id="ARBA00022729"/>
    </source>
</evidence>
<feature type="domain" description="Leucine-binding protein" evidence="4">
    <location>
        <begin position="28"/>
        <end position="364"/>
    </location>
</feature>
<dbReference type="Pfam" id="PF13458">
    <property type="entry name" value="Peripla_BP_6"/>
    <property type="match status" value="1"/>
</dbReference>
<protein>
    <submittedName>
        <fullName evidence="6">ABC transporter substrate-binding protein</fullName>
    </submittedName>
</protein>
<keyword evidence="7" id="KW-1185">Reference proteome</keyword>
<evidence type="ECO:0000313" key="5">
    <source>
        <dbReference type="EMBL" id="GAA0777134.1"/>
    </source>
</evidence>
<proteinExistence type="inferred from homology"/>
<dbReference type="PANTHER" id="PTHR30483:SF6">
    <property type="entry name" value="PERIPLASMIC BINDING PROTEIN OF ABC TRANSPORTER FOR NATURAL AMINO ACIDS"/>
    <property type="match status" value="1"/>
</dbReference>
<dbReference type="EMBL" id="CP158252">
    <property type="protein sequence ID" value="XDJ41708.1"/>
    <property type="molecule type" value="Genomic_DNA"/>
</dbReference>
<feature type="chain" id="PRO_5044307172" evidence="3">
    <location>
        <begin position="25"/>
        <end position="393"/>
    </location>
</feature>
<reference evidence="5" key="3">
    <citation type="submission" date="2023-12" db="EMBL/GenBank/DDBJ databases">
        <authorList>
            <person name="Sun Q."/>
            <person name="Inoue M."/>
        </authorList>
    </citation>
    <scope>NUCLEOTIDE SEQUENCE</scope>
    <source>
        <strain evidence="5">JCM 15515</strain>
    </source>
</reference>
<evidence type="ECO:0000313" key="7">
    <source>
        <dbReference type="Proteomes" id="UP001500573"/>
    </source>
</evidence>
<dbReference type="Proteomes" id="UP001500573">
    <property type="component" value="Unassembled WGS sequence"/>
</dbReference>
<comment type="similarity">
    <text evidence="1">Belongs to the leucine-binding protein family.</text>
</comment>
<dbReference type="Gene3D" id="3.40.50.2300">
    <property type="match status" value="2"/>
</dbReference>
<dbReference type="PANTHER" id="PTHR30483">
    <property type="entry name" value="LEUCINE-SPECIFIC-BINDING PROTEIN"/>
    <property type="match status" value="1"/>
</dbReference>
<evidence type="ECO:0000259" key="4">
    <source>
        <dbReference type="Pfam" id="PF13458"/>
    </source>
</evidence>
<dbReference type="EMBL" id="BAAAEX010000008">
    <property type="protein sequence ID" value="GAA0777134.1"/>
    <property type="molecule type" value="Genomic_DNA"/>
</dbReference>
<dbReference type="AlphaFoldDB" id="A0AB39CIG1"/>
<dbReference type="CDD" id="cd06359">
    <property type="entry name" value="PBP1_Nba-like"/>
    <property type="match status" value="1"/>
</dbReference>
<reference evidence="5" key="1">
    <citation type="journal article" date="2014" name="Int. J. Syst. Evol. Microbiol.">
        <title>Complete genome of a new Firmicutes species belonging to the dominant human colonic microbiota ('Ruminococcus bicirculans') reveals two chromosomes and a selective capacity to utilize plant glucans.</title>
        <authorList>
            <consortium name="NISC Comparative Sequencing Program"/>
            <person name="Wegmann U."/>
            <person name="Louis P."/>
            <person name="Goesmann A."/>
            <person name="Henrissat B."/>
            <person name="Duncan S.H."/>
            <person name="Flint H.J."/>
        </authorList>
    </citation>
    <scope>NUCLEOTIDE SEQUENCE</scope>
    <source>
        <strain evidence="5">JCM 15515</strain>
    </source>
</reference>
<dbReference type="RefSeq" id="WP_343836471.1">
    <property type="nucleotide sequence ID" value="NZ_BAAAEX010000008.1"/>
</dbReference>
<reference evidence="6" key="4">
    <citation type="submission" date="2024-05" db="EMBL/GenBank/DDBJ databases">
        <authorList>
            <person name="Luo Y.-C."/>
            <person name="Nicholds J."/>
            <person name="Mortimer T."/>
            <person name="Maboni G."/>
        </authorList>
    </citation>
    <scope>NUCLEOTIDE SEQUENCE</scope>
    <source>
        <strain evidence="6">153920</strain>
    </source>
</reference>
<dbReference type="InterPro" id="IPR028082">
    <property type="entry name" value="Peripla_BP_I"/>
</dbReference>
<dbReference type="InterPro" id="IPR051010">
    <property type="entry name" value="BCAA_transport"/>
</dbReference>
<organism evidence="6">
    <name type="scientific">Castellaniella ginsengisoli</name>
    <dbReference type="NCBI Taxonomy" id="546114"/>
    <lineage>
        <taxon>Bacteria</taxon>
        <taxon>Pseudomonadati</taxon>
        <taxon>Pseudomonadota</taxon>
        <taxon>Betaproteobacteria</taxon>
        <taxon>Burkholderiales</taxon>
        <taxon>Alcaligenaceae</taxon>
        <taxon>Castellaniella</taxon>
    </lineage>
</organism>
<evidence type="ECO:0000256" key="3">
    <source>
        <dbReference type="SAM" id="SignalP"/>
    </source>
</evidence>
<gene>
    <name evidence="6" type="ORF">ABRY99_12355</name>
    <name evidence="5" type="ORF">GCM10009108_12310</name>
</gene>
<sequence length="393" mass="42537">MHISLRFMTAAVAAACLSAGAAQAADAVKIGLLTTLSGPGAALGIDIRDGFELAVKQAGGTLGGLEAEVIVADDQLSPDAAKQTADRLLKRDRVDFMTGIVFSNIMLAVGQPVFQSKTFYISANAGPSQYAGAQCNPYFFSASYQNDTMDEAAGKVVQDRGFKKVALIAPNYPAGKDHLAGFKRFYKGEIVMEDYTQLNQLDYGAELSKLRASQADAVFIFLPGGLGVNFIKQFVGAGLNQDMKLFAPGFSGDEDVIRAVGEPMLGLFNTSQWAHDMDNAANKRFVADFEKEYGRLPTMYASQGYDAARLIDGAVRKVNGNLKDKDALRKALESAPFESVRGAFKFDVNHYPIQDYYLREVVKDAQGRVTNKLVGRVLENHADAYVGECKMPS</sequence>
<reference evidence="7" key="2">
    <citation type="journal article" date="2019" name="Int. J. Syst. Evol. Microbiol.">
        <title>The Global Catalogue of Microorganisms (GCM) 10K type strain sequencing project: providing services to taxonomists for standard genome sequencing and annotation.</title>
        <authorList>
            <consortium name="The Broad Institute Genomics Platform"/>
            <consortium name="The Broad Institute Genome Sequencing Center for Infectious Disease"/>
            <person name="Wu L."/>
            <person name="Ma J."/>
        </authorList>
    </citation>
    <scope>NUCLEOTIDE SEQUENCE [LARGE SCALE GENOMIC DNA]</scope>
    <source>
        <strain evidence="7">JCM 15515</strain>
    </source>
</reference>
<accession>A0AB39CIG1</accession>
<evidence type="ECO:0000256" key="1">
    <source>
        <dbReference type="ARBA" id="ARBA00010062"/>
    </source>
</evidence>
<evidence type="ECO:0000313" key="6">
    <source>
        <dbReference type="EMBL" id="XDJ41708.1"/>
    </source>
</evidence>
<feature type="signal peptide" evidence="3">
    <location>
        <begin position="1"/>
        <end position="24"/>
    </location>
</feature>
<dbReference type="InterPro" id="IPR028081">
    <property type="entry name" value="Leu-bd"/>
</dbReference>
<keyword evidence="2 3" id="KW-0732">Signal</keyword>
<dbReference type="SUPFAM" id="SSF53822">
    <property type="entry name" value="Periplasmic binding protein-like I"/>
    <property type="match status" value="1"/>
</dbReference>